<keyword evidence="3" id="KW-1185">Reference proteome</keyword>
<evidence type="ECO:0000313" key="3">
    <source>
        <dbReference type="Proteomes" id="UP000000663"/>
    </source>
</evidence>
<dbReference type="eggNOG" id="arCOG01648">
    <property type="taxonomic scope" value="Archaea"/>
</dbReference>
<dbReference type="Proteomes" id="UP000000663">
    <property type="component" value="Chromosome"/>
</dbReference>
<dbReference type="InterPro" id="IPR050266">
    <property type="entry name" value="AB_hydrolase_sf"/>
</dbReference>
<accession>Q0W2N6</accession>
<dbReference type="SUPFAM" id="SSF53474">
    <property type="entry name" value="alpha/beta-Hydrolases"/>
    <property type="match status" value="1"/>
</dbReference>
<dbReference type="PANTHER" id="PTHR43798:SF33">
    <property type="entry name" value="HYDROLASE, PUTATIVE (AFU_ORTHOLOGUE AFUA_2G14860)-RELATED"/>
    <property type="match status" value="1"/>
</dbReference>
<sequence>MPEGIAECVAELQNGPIHYYRAGETGRPIVLLHGGGTDTAWLSWKKAIPALAPDYRVYAPDWPGHGGSKQYRGKATQEMLEGCLLQLLDAWGLQKATLVGLSMGASVAAGFTIGHPERVARLVLTDSGGLTERVQWHLLSYLLLKTPLFPQLTSMLMLNRPSIRYSLEKQFFKSRVPDLDEIVGEVYQELKAKKSIYSDWQLDEIGPRRLKTFHLPELGRIRCPTLVVNGSLDHLVPVEAAKLAAEKIPKAKFEVIAGCGHWPNREKPDEFNRILQAFLKETDADLPPA</sequence>
<keyword evidence="2" id="KW-0378">Hydrolase</keyword>
<dbReference type="STRING" id="351160.RCIX2240"/>
<dbReference type="ESTHER" id="uncma-q0w2n6">
    <property type="family name" value="Epoxide_hydrolase"/>
</dbReference>
<dbReference type="PANTHER" id="PTHR43798">
    <property type="entry name" value="MONOACYLGLYCEROL LIPASE"/>
    <property type="match status" value="1"/>
</dbReference>
<gene>
    <name evidence="2" type="ORF">RCIX2240</name>
</gene>
<evidence type="ECO:0000259" key="1">
    <source>
        <dbReference type="Pfam" id="PF00561"/>
    </source>
</evidence>
<dbReference type="Pfam" id="PF00561">
    <property type="entry name" value="Abhydrolase_1"/>
    <property type="match status" value="1"/>
</dbReference>
<dbReference type="InterPro" id="IPR029058">
    <property type="entry name" value="AB_hydrolase_fold"/>
</dbReference>
<proteinExistence type="predicted"/>
<dbReference type="GO" id="GO:0016020">
    <property type="term" value="C:membrane"/>
    <property type="evidence" value="ECO:0007669"/>
    <property type="project" value="TreeGrafter"/>
</dbReference>
<dbReference type="PRINTS" id="PR00111">
    <property type="entry name" value="ABHYDROLASE"/>
</dbReference>
<dbReference type="AlphaFoldDB" id="Q0W2N6"/>
<dbReference type="PRINTS" id="PR00412">
    <property type="entry name" value="EPOXHYDRLASE"/>
</dbReference>
<dbReference type="InterPro" id="IPR000639">
    <property type="entry name" value="Epox_hydrolase-like"/>
</dbReference>
<dbReference type="GO" id="GO:0016787">
    <property type="term" value="F:hydrolase activity"/>
    <property type="evidence" value="ECO:0007669"/>
    <property type="project" value="UniProtKB-KW"/>
</dbReference>
<feature type="domain" description="AB hydrolase-1" evidence="1">
    <location>
        <begin position="28"/>
        <end position="267"/>
    </location>
</feature>
<dbReference type="EMBL" id="AM114193">
    <property type="protein sequence ID" value="CAJ37357.1"/>
    <property type="molecule type" value="Genomic_DNA"/>
</dbReference>
<organism evidence="2 3">
    <name type="scientific">Methanocella arvoryzae (strain DSM 22066 / NBRC 105507 / MRE50)</name>
    <dbReference type="NCBI Taxonomy" id="351160"/>
    <lineage>
        <taxon>Archaea</taxon>
        <taxon>Methanobacteriati</taxon>
        <taxon>Methanobacteriota</taxon>
        <taxon>Stenosarchaea group</taxon>
        <taxon>Methanomicrobia</taxon>
        <taxon>Methanocellales</taxon>
        <taxon>Methanocellaceae</taxon>
        <taxon>Methanocella</taxon>
    </lineage>
</organism>
<dbReference type="InterPro" id="IPR000073">
    <property type="entry name" value="AB_hydrolase_1"/>
</dbReference>
<dbReference type="KEGG" id="rci:RCIX2240"/>
<name>Q0W2N6_METAR</name>
<protein>
    <submittedName>
        <fullName evidence="2">Hydrolase (Alpha/beta fold family)</fullName>
    </submittedName>
</protein>
<dbReference type="PATRIC" id="fig|351160.9.peg.926"/>
<evidence type="ECO:0000313" key="2">
    <source>
        <dbReference type="EMBL" id="CAJ37357.1"/>
    </source>
</evidence>
<dbReference type="Gene3D" id="3.40.50.1820">
    <property type="entry name" value="alpha/beta hydrolase"/>
    <property type="match status" value="1"/>
</dbReference>
<reference evidence="2 3" key="1">
    <citation type="journal article" date="2006" name="Science">
        <title>Genome of rice cluster I archaea -- the key methane producers in the rice rhizosphere.</title>
        <authorList>
            <person name="Erkel C."/>
            <person name="Kube M."/>
            <person name="Reinhardt R."/>
            <person name="Liesack W."/>
        </authorList>
    </citation>
    <scope>NUCLEOTIDE SEQUENCE [LARGE SCALE GENOMIC DNA]</scope>
    <source>
        <strain evidence="3">DSM 22066 / NBRC 105507 / MRE50</strain>
    </source>
</reference>